<feature type="transmembrane region" description="Helical" evidence="1">
    <location>
        <begin position="122"/>
        <end position="143"/>
    </location>
</feature>
<evidence type="ECO:0000313" key="2">
    <source>
        <dbReference type="EMBL" id="SKA83014.1"/>
    </source>
</evidence>
<evidence type="ECO:0000256" key="1">
    <source>
        <dbReference type="SAM" id="Phobius"/>
    </source>
</evidence>
<dbReference type="AlphaFoldDB" id="A0A1T4X0D3"/>
<dbReference type="STRING" id="1147123.SAMN05443428_10523"/>
<keyword evidence="1" id="KW-0472">Membrane</keyword>
<protein>
    <submittedName>
        <fullName evidence="2">Uncharacterized protein</fullName>
    </submittedName>
</protein>
<proteinExistence type="predicted"/>
<accession>A0A1T4X0D3</accession>
<keyword evidence="1" id="KW-0812">Transmembrane</keyword>
<organism evidence="2 3">
    <name type="scientific">Caloramator quimbayensis</name>
    <dbReference type="NCBI Taxonomy" id="1147123"/>
    <lineage>
        <taxon>Bacteria</taxon>
        <taxon>Bacillati</taxon>
        <taxon>Bacillota</taxon>
        <taxon>Clostridia</taxon>
        <taxon>Eubacteriales</taxon>
        <taxon>Clostridiaceae</taxon>
        <taxon>Caloramator</taxon>
    </lineage>
</organism>
<keyword evidence="3" id="KW-1185">Reference proteome</keyword>
<feature type="transmembrane region" description="Helical" evidence="1">
    <location>
        <begin position="96"/>
        <end position="116"/>
    </location>
</feature>
<name>A0A1T4X0D3_9CLOT</name>
<feature type="transmembrane region" description="Helical" evidence="1">
    <location>
        <begin position="65"/>
        <end position="84"/>
    </location>
</feature>
<dbReference type="Proteomes" id="UP000190105">
    <property type="component" value="Unassembled WGS sequence"/>
</dbReference>
<gene>
    <name evidence="2" type="ORF">SAMN05443428_10523</name>
</gene>
<keyword evidence="1" id="KW-1133">Transmembrane helix</keyword>
<evidence type="ECO:0000313" key="3">
    <source>
        <dbReference type="Proteomes" id="UP000190105"/>
    </source>
</evidence>
<reference evidence="3" key="1">
    <citation type="submission" date="2017-02" db="EMBL/GenBank/DDBJ databases">
        <authorList>
            <person name="Varghese N."/>
            <person name="Submissions S."/>
        </authorList>
    </citation>
    <scope>NUCLEOTIDE SEQUENCE [LARGE SCALE GENOMIC DNA]</scope>
    <source>
        <strain evidence="3">USBA 833</strain>
    </source>
</reference>
<dbReference type="EMBL" id="FUYH01000005">
    <property type="protein sequence ID" value="SKA83014.1"/>
    <property type="molecule type" value="Genomic_DNA"/>
</dbReference>
<feature type="transmembrane region" description="Helical" evidence="1">
    <location>
        <begin position="15"/>
        <end position="37"/>
    </location>
</feature>
<sequence>MPLKLENRRNNIKKIINVLINSIQLLLIFALFILSYLSDKKAGVNHHIIYMSYKYKEGIYSPLSLKIQSIIIALIVILLLLSLLKSRRLIKEAVSFNNVMAIIIGIFLLLIINFSFFKNMIAYVYFVMVFEIVFALQILTILINKMLGSS</sequence>